<dbReference type="InterPro" id="IPR027417">
    <property type="entry name" value="P-loop_NTPase"/>
</dbReference>
<evidence type="ECO:0000256" key="8">
    <source>
        <dbReference type="ARBA" id="ARBA00038213"/>
    </source>
</evidence>
<dbReference type="PROSITE" id="PS51194">
    <property type="entry name" value="HELICASE_CTER"/>
    <property type="match status" value="1"/>
</dbReference>
<keyword evidence="4" id="KW-0378">Hydrolase</keyword>
<feature type="domain" description="DEAD-box RNA helicase Q" evidence="12">
    <location>
        <begin position="75"/>
        <end position="103"/>
    </location>
</feature>
<comment type="similarity">
    <text evidence="8">Belongs to the DEAD box helicase family. DECD subfamily.</text>
</comment>
<evidence type="ECO:0000259" key="12">
    <source>
        <dbReference type="PROSITE" id="PS51195"/>
    </source>
</evidence>
<gene>
    <name evidence="13" type="ORF">BV898_09366</name>
</gene>
<dbReference type="Pfam" id="PF00270">
    <property type="entry name" value="DEAD"/>
    <property type="match status" value="1"/>
</dbReference>
<dbReference type="SMART" id="SM00487">
    <property type="entry name" value="DEXDc"/>
    <property type="match status" value="1"/>
</dbReference>
<dbReference type="GO" id="GO:0003676">
    <property type="term" value="F:nucleic acid binding"/>
    <property type="evidence" value="ECO:0007669"/>
    <property type="project" value="InterPro"/>
</dbReference>
<dbReference type="InterPro" id="IPR001650">
    <property type="entry name" value="Helicase_C-like"/>
</dbReference>
<comment type="subcellular location">
    <subcellularLocation>
        <location evidence="1">Nucleus</location>
    </subcellularLocation>
</comment>
<dbReference type="SUPFAM" id="SSF52540">
    <property type="entry name" value="P-loop containing nucleoside triphosphate hydrolases"/>
    <property type="match status" value="1"/>
</dbReference>
<dbReference type="Pfam" id="PF00271">
    <property type="entry name" value="Helicase_C"/>
    <property type="match status" value="1"/>
</dbReference>
<evidence type="ECO:0000256" key="9">
    <source>
        <dbReference type="PROSITE-ProRule" id="PRU00552"/>
    </source>
</evidence>
<keyword evidence="7" id="KW-0539">Nucleus</keyword>
<organism evidence="13 14">
    <name type="scientific">Hypsibius exemplaris</name>
    <name type="common">Freshwater tardigrade</name>
    <dbReference type="NCBI Taxonomy" id="2072580"/>
    <lineage>
        <taxon>Eukaryota</taxon>
        <taxon>Metazoa</taxon>
        <taxon>Ecdysozoa</taxon>
        <taxon>Tardigrada</taxon>
        <taxon>Eutardigrada</taxon>
        <taxon>Parachela</taxon>
        <taxon>Hypsibioidea</taxon>
        <taxon>Hypsibiidae</taxon>
        <taxon>Hypsibius</taxon>
    </lineage>
</organism>
<dbReference type="Gene3D" id="3.40.50.300">
    <property type="entry name" value="P-loop containing nucleotide triphosphate hydrolases"/>
    <property type="match status" value="2"/>
</dbReference>
<keyword evidence="5 13" id="KW-0347">Helicase</keyword>
<evidence type="ECO:0000259" key="11">
    <source>
        <dbReference type="PROSITE" id="PS51194"/>
    </source>
</evidence>
<evidence type="ECO:0000256" key="4">
    <source>
        <dbReference type="ARBA" id="ARBA00022801"/>
    </source>
</evidence>
<dbReference type="PROSITE" id="PS51195">
    <property type="entry name" value="Q_MOTIF"/>
    <property type="match status" value="1"/>
</dbReference>
<keyword evidence="14" id="KW-1185">Reference proteome</keyword>
<evidence type="ECO:0000256" key="1">
    <source>
        <dbReference type="ARBA" id="ARBA00004123"/>
    </source>
</evidence>
<evidence type="ECO:0000313" key="13">
    <source>
        <dbReference type="EMBL" id="OQV16527.1"/>
    </source>
</evidence>
<evidence type="ECO:0000313" key="14">
    <source>
        <dbReference type="Proteomes" id="UP000192578"/>
    </source>
</evidence>
<dbReference type="GO" id="GO:0005634">
    <property type="term" value="C:nucleus"/>
    <property type="evidence" value="ECO:0007669"/>
    <property type="project" value="UniProtKB-SubCell"/>
</dbReference>
<accession>A0A1W0WMZ0</accession>
<dbReference type="EMBL" id="MTYJ01000073">
    <property type="protein sequence ID" value="OQV16527.1"/>
    <property type="molecule type" value="Genomic_DNA"/>
</dbReference>
<dbReference type="Proteomes" id="UP000192578">
    <property type="component" value="Unassembled WGS sequence"/>
</dbReference>
<dbReference type="InterPro" id="IPR014014">
    <property type="entry name" value="RNA_helicase_DEAD_Q_motif"/>
</dbReference>
<proteinExistence type="inferred from homology"/>
<dbReference type="GO" id="GO:0005524">
    <property type="term" value="F:ATP binding"/>
    <property type="evidence" value="ECO:0007669"/>
    <property type="project" value="UniProtKB-KW"/>
</dbReference>
<feature type="domain" description="Helicase ATP-binding" evidence="10">
    <location>
        <begin position="106"/>
        <end position="281"/>
    </location>
</feature>
<feature type="domain" description="Helicase C-terminal" evidence="11">
    <location>
        <begin position="309"/>
        <end position="454"/>
    </location>
</feature>
<protein>
    <recommendedName>
        <fullName evidence="2">RNA helicase</fullName>
        <ecNumber evidence="2">3.6.4.13</ecNumber>
    </recommendedName>
</protein>
<feature type="short sequence motif" description="Q motif" evidence="9">
    <location>
        <begin position="75"/>
        <end position="103"/>
    </location>
</feature>
<keyword evidence="3" id="KW-0547">Nucleotide-binding</keyword>
<evidence type="ECO:0000256" key="5">
    <source>
        <dbReference type="ARBA" id="ARBA00022806"/>
    </source>
</evidence>
<evidence type="ECO:0000256" key="7">
    <source>
        <dbReference type="ARBA" id="ARBA00023242"/>
    </source>
</evidence>
<evidence type="ECO:0000256" key="3">
    <source>
        <dbReference type="ARBA" id="ARBA00022741"/>
    </source>
</evidence>
<evidence type="ECO:0000256" key="2">
    <source>
        <dbReference type="ARBA" id="ARBA00012552"/>
    </source>
</evidence>
<dbReference type="GO" id="GO:0016787">
    <property type="term" value="F:hydrolase activity"/>
    <property type="evidence" value="ECO:0007669"/>
    <property type="project" value="UniProtKB-KW"/>
</dbReference>
<comment type="caution">
    <text evidence="13">The sequence shown here is derived from an EMBL/GenBank/DDBJ whole genome shotgun (WGS) entry which is preliminary data.</text>
</comment>
<dbReference type="PROSITE" id="PS51192">
    <property type="entry name" value="HELICASE_ATP_BIND_1"/>
    <property type="match status" value="1"/>
</dbReference>
<evidence type="ECO:0000259" key="10">
    <source>
        <dbReference type="PROSITE" id="PS51192"/>
    </source>
</evidence>
<evidence type="ECO:0000256" key="6">
    <source>
        <dbReference type="ARBA" id="ARBA00022840"/>
    </source>
</evidence>
<dbReference type="InterPro" id="IPR014001">
    <property type="entry name" value="Helicase_ATP-bd"/>
</dbReference>
<dbReference type="FunFam" id="3.40.50.300:FF:000111">
    <property type="entry name" value="DEAD-box ATP-dependent RNA helicase"/>
    <property type="match status" value="1"/>
</dbReference>
<dbReference type="PANTHER" id="PTHR47958">
    <property type="entry name" value="ATP-DEPENDENT RNA HELICASE DBP3"/>
    <property type="match status" value="1"/>
</dbReference>
<keyword evidence="6" id="KW-0067">ATP-binding</keyword>
<name>A0A1W0WMZ0_HYPEX</name>
<sequence>MNAVLVSTSKLSLGPSKGELLNYEVKEETRDLANADGDTNGDILVDDGEDGEVMAETEQKHKPVDFTGHAFLHSSTFQEMMLKPELIKAISEHGFTNPSEVQFQCIPKAMMGLDILCQAKSGMGKTAVYVITSLQELDSASVEQPSILVLAPTRELAYQIATEFQRFKKYMTGARLALFFGGTSVAQDIENLRTGTSVQIVIGTPGRLRALIDAKALDLSHIKTFIVDECDKMLIGLDMRADVQYIFKATPVRKQVMMLSATLPREIQAVCKNFMQNPEILTVADDCDLTLEKLQQHYLKMVEAEKTKNLMELLDLLEFNQVIVFTNTVVRCLALAELLEKAAFPVIAIHSSMTQEDRLARYHQFKSFEKRLLVATDLFGRGMDIQNVNIVINYDCPIDTDTYLHRIARAGRFNSKGLAVTFIASERDSQIMNEVQDRFDISVTDLPDEIDCGLYMDK</sequence>
<reference evidence="14" key="1">
    <citation type="submission" date="2017-01" db="EMBL/GenBank/DDBJ databases">
        <title>Comparative genomics of anhydrobiosis in the tardigrade Hypsibius dujardini.</title>
        <authorList>
            <person name="Yoshida Y."/>
            <person name="Koutsovoulos G."/>
            <person name="Laetsch D."/>
            <person name="Stevens L."/>
            <person name="Kumar S."/>
            <person name="Horikawa D."/>
            <person name="Ishino K."/>
            <person name="Komine S."/>
            <person name="Tomita M."/>
            <person name="Blaxter M."/>
            <person name="Arakawa K."/>
        </authorList>
    </citation>
    <scope>NUCLEOTIDE SEQUENCE [LARGE SCALE GENOMIC DNA]</scope>
    <source>
        <strain evidence="14">Z151</strain>
    </source>
</reference>
<dbReference type="AlphaFoldDB" id="A0A1W0WMZ0"/>
<dbReference type="EC" id="3.6.4.13" evidence="2"/>
<dbReference type="InterPro" id="IPR011545">
    <property type="entry name" value="DEAD/DEAH_box_helicase_dom"/>
</dbReference>
<dbReference type="SMART" id="SM00490">
    <property type="entry name" value="HELICc"/>
    <property type="match status" value="1"/>
</dbReference>
<dbReference type="GO" id="GO:0003724">
    <property type="term" value="F:RNA helicase activity"/>
    <property type="evidence" value="ECO:0007669"/>
    <property type="project" value="UniProtKB-EC"/>
</dbReference>
<dbReference type="CDD" id="cd18787">
    <property type="entry name" value="SF2_C_DEAD"/>
    <property type="match status" value="1"/>
</dbReference>
<dbReference type="OrthoDB" id="434041at2759"/>